<dbReference type="Pfam" id="PF02995">
    <property type="entry name" value="DUF229"/>
    <property type="match status" value="1"/>
</dbReference>
<dbReference type="OrthoDB" id="6412187at2759"/>
<dbReference type="EnsemblMetazoa" id="XM_022798583">
    <property type="protein sequence ID" value="XP_022654318"/>
    <property type="gene ID" value="LOC111247543"/>
</dbReference>
<dbReference type="CDD" id="cd16021">
    <property type="entry name" value="ALP_like"/>
    <property type="match status" value="1"/>
</dbReference>
<keyword evidence="1" id="KW-0472">Membrane</keyword>
<dbReference type="RefSeq" id="XP_022654317.1">
    <property type="nucleotide sequence ID" value="XM_022798582.1"/>
</dbReference>
<keyword evidence="1" id="KW-1133">Transmembrane helix</keyword>
<dbReference type="Proteomes" id="UP000594260">
    <property type="component" value="Unplaced"/>
</dbReference>
<dbReference type="InterPro" id="IPR017850">
    <property type="entry name" value="Alkaline_phosphatase_core_sf"/>
</dbReference>
<dbReference type="AlphaFoldDB" id="A0A7M7JMT5"/>
<reference evidence="2" key="1">
    <citation type="submission" date="2021-01" db="UniProtKB">
        <authorList>
            <consortium name="EnsemblMetazoa"/>
        </authorList>
    </citation>
    <scope>IDENTIFICATION</scope>
</reference>
<dbReference type="GeneID" id="111247543"/>
<evidence type="ECO:0000313" key="2">
    <source>
        <dbReference type="EnsemblMetazoa" id="XP_022654316"/>
    </source>
</evidence>
<evidence type="ECO:0000313" key="3">
    <source>
        <dbReference type="Proteomes" id="UP000594260"/>
    </source>
</evidence>
<dbReference type="EnsemblMetazoa" id="XM_022798581">
    <property type="protein sequence ID" value="XP_022654316"/>
    <property type="gene ID" value="LOC111247543"/>
</dbReference>
<feature type="transmembrane region" description="Helical" evidence="1">
    <location>
        <begin position="18"/>
        <end position="37"/>
    </location>
</feature>
<dbReference type="Gene3D" id="3.40.720.10">
    <property type="entry name" value="Alkaline Phosphatase, subunit A"/>
    <property type="match status" value="1"/>
</dbReference>
<dbReference type="KEGG" id="vde:111247543"/>
<dbReference type="InParanoid" id="A0A7M7JMT5"/>
<sequence length="636" mass="73288">MICSQDAIPIRIIRDTHFTLWLFAAFTVLLMLAYSSIHSGDQIVFVNQEQPAFYNAPGSLIKTSTCRIPDFDPYDPQVSSKFLTKAVVRCPKLPPLFIRPQVKGIYSVPYLDETILWRHYKLKKQNLRCTYQIAIRDERSTPDFGFQLVNETTLKFGEFIDAEYVWIECFRYSLKTRFYSQPLLLARAKGDSVFDESSASNRPYNVIVLGYDSVSRLNFHRALTQTKKFLDNRPNTVIELLGYNKVGLNSSPNQIPLLTGHRFRPHGLYEEVKKGYLDNMTRYIWDDFNDAGYSTMFFEEQWSYGIFVWPELKGFRTQPVDYWPRPIMQMIDGSSLKMNLGNGICIGPKPAASIYLDYVLDLLRTSRKPLWLYPWLSELSHNDLTGASRADKPFIEFFTAMEREGFLNNSIIIFISDHGFRFGNFRNTPLGRYEDQLPFGYLMLPPSFIEERPEAVENLRVNSHRLVTVYDMHATMLELATLDQGPVTRTERGYSLFSEIVPYNRTCAEAGIDFEYCSCYDVANQRVDPALSVQLGQTIVDEINNELKRNKAIKCVEWKLGTVNQALPLTEGSRILNIYRVSINTIPPGRFEATIAIEPKAKNGLKLISGVDRTDWFSEHARCAMPSSYERFCYCL</sequence>
<dbReference type="GO" id="GO:0005615">
    <property type="term" value="C:extracellular space"/>
    <property type="evidence" value="ECO:0007669"/>
    <property type="project" value="TreeGrafter"/>
</dbReference>
<dbReference type="EnsemblMetazoa" id="XM_022798582">
    <property type="protein sequence ID" value="XP_022654317"/>
    <property type="gene ID" value="LOC111247543"/>
</dbReference>
<name>A0A7M7JMT5_VARDE</name>
<organism evidence="2 3">
    <name type="scientific">Varroa destructor</name>
    <name type="common">Honeybee mite</name>
    <dbReference type="NCBI Taxonomy" id="109461"/>
    <lineage>
        <taxon>Eukaryota</taxon>
        <taxon>Metazoa</taxon>
        <taxon>Ecdysozoa</taxon>
        <taxon>Arthropoda</taxon>
        <taxon>Chelicerata</taxon>
        <taxon>Arachnida</taxon>
        <taxon>Acari</taxon>
        <taxon>Parasitiformes</taxon>
        <taxon>Mesostigmata</taxon>
        <taxon>Gamasina</taxon>
        <taxon>Dermanyssoidea</taxon>
        <taxon>Varroidae</taxon>
        <taxon>Varroa</taxon>
    </lineage>
</organism>
<keyword evidence="3" id="KW-1185">Reference proteome</keyword>
<evidence type="ECO:0000256" key="1">
    <source>
        <dbReference type="SAM" id="Phobius"/>
    </source>
</evidence>
<accession>A0A7M7JMT5</accession>
<evidence type="ECO:0008006" key="4">
    <source>
        <dbReference type="Google" id="ProtNLM"/>
    </source>
</evidence>
<protein>
    <recommendedName>
        <fullName evidence="4">DUF229 domain containing protein</fullName>
    </recommendedName>
</protein>
<dbReference type="InterPro" id="IPR004245">
    <property type="entry name" value="DUF229"/>
</dbReference>
<dbReference type="RefSeq" id="XP_022654316.1">
    <property type="nucleotide sequence ID" value="XM_022798581.1"/>
</dbReference>
<dbReference type="SUPFAM" id="SSF53649">
    <property type="entry name" value="Alkaline phosphatase-like"/>
    <property type="match status" value="1"/>
</dbReference>
<dbReference type="FunFam" id="3.40.720.10:FF:000017">
    <property type="entry name" value="Predicted protein"/>
    <property type="match status" value="1"/>
</dbReference>
<dbReference type="RefSeq" id="XP_022654318.1">
    <property type="nucleotide sequence ID" value="XM_022798583.1"/>
</dbReference>
<dbReference type="OMA" id="PHANDHA"/>
<proteinExistence type="predicted"/>
<dbReference type="PANTHER" id="PTHR10974">
    <property type="entry name" value="FI08016P-RELATED"/>
    <property type="match status" value="1"/>
</dbReference>
<dbReference type="PANTHER" id="PTHR10974:SF1">
    <property type="entry name" value="FI08016P-RELATED"/>
    <property type="match status" value="1"/>
</dbReference>
<keyword evidence="1" id="KW-0812">Transmembrane</keyword>